<organism evidence="2 3">
    <name type="scientific">Leptospira neocaledonica</name>
    <dbReference type="NCBI Taxonomy" id="2023192"/>
    <lineage>
        <taxon>Bacteria</taxon>
        <taxon>Pseudomonadati</taxon>
        <taxon>Spirochaetota</taxon>
        <taxon>Spirochaetia</taxon>
        <taxon>Leptospirales</taxon>
        <taxon>Leptospiraceae</taxon>
        <taxon>Leptospira</taxon>
    </lineage>
</organism>
<comment type="caution">
    <text evidence="2">The sequence shown here is derived from an EMBL/GenBank/DDBJ whole genome shotgun (WGS) entry which is preliminary data.</text>
</comment>
<dbReference type="GO" id="GO:0009307">
    <property type="term" value="P:DNA restriction-modification system"/>
    <property type="evidence" value="ECO:0007669"/>
    <property type="project" value="InterPro"/>
</dbReference>
<reference evidence="2 3" key="1">
    <citation type="submission" date="2017-07" db="EMBL/GenBank/DDBJ databases">
        <title>Leptospira spp. isolated from tropical soils.</title>
        <authorList>
            <person name="Thibeaux R."/>
            <person name="Iraola G."/>
            <person name="Ferres I."/>
            <person name="Bierque E."/>
            <person name="Girault D."/>
            <person name="Soupe-Gilbert M.-E."/>
            <person name="Picardeau M."/>
            <person name="Goarant C."/>
        </authorList>
    </citation>
    <scope>NUCLEOTIDE SEQUENCE [LARGE SCALE GENOMIC DNA]</scope>
    <source>
        <strain evidence="2 3">ES4-C-A1</strain>
    </source>
</reference>
<protein>
    <recommendedName>
        <fullName evidence="1">Restriction endonuclease type IV Mrr domain-containing protein</fullName>
    </recommendedName>
</protein>
<dbReference type="Gene3D" id="3.40.1350.10">
    <property type="match status" value="1"/>
</dbReference>
<dbReference type="AlphaFoldDB" id="A0A2M9ZZG3"/>
<dbReference type="Proteomes" id="UP000231843">
    <property type="component" value="Unassembled WGS sequence"/>
</dbReference>
<dbReference type="OrthoDB" id="9803736at2"/>
<feature type="domain" description="Restriction endonuclease type IV Mrr" evidence="1">
    <location>
        <begin position="168"/>
        <end position="281"/>
    </location>
</feature>
<keyword evidence="3" id="KW-1185">Reference proteome</keyword>
<dbReference type="PANTHER" id="PTHR30015:SF7">
    <property type="entry name" value="TYPE IV METHYL-DIRECTED RESTRICTION ENZYME ECOKMRR"/>
    <property type="match status" value="1"/>
</dbReference>
<dbReference type="InterPro" id="IPR007560">
    <property type="entry name" value="Restrct_endonuc_IV_Mrr"/>
</dbReference>
<sequence length="307" mass="35202">MTKFIPAKDLPFNLWFDFIKVRSPLMTPNNYFPSSDIKNEFLEKIQSWTESEIRAVLRCFLINNGYFSYDEDLSRYLYSFSKEGQEELINSRELYFRISEDIKNAREGLTWVLDFLPNYPAKALSAIGLYFESQSMSLPDSAIRGISDATSIVTARYINVSHSSDHLTNLSPEGFEIIIAKLYSLMGYETQATKRTHDGGIDIFAEIIEKGVKTKNLIQCKKYKKPISVKEIRELLGVVHSERANKGILVTTSSFTAEAKDFEKYNPQIELIDYSALLTLLNKNLGKNWPDHLQHYIYGIPLSESIT</sequence>
<dbReference type="InterPro" id="IPR011856">
    <property type="entry name" value="tRNA_endonuc-like_dom_sf"/>
</dbReference>
<evidence type="ECO:0000313" key="3">
    <source>
        <dbReference type="Proteomes" id="UP000231843"/>
    </source>
</evidence>
<dbReference type="EMBL" id="NPEA01000004">
    <property type="protein sequence ID" value="PJZ77437.1"/>
    <property type="molecule type" value="Genomic_DNA"/>
</dbReference>
<dbReference type="InterPro" id="IPR011335">
    <property type="entry name" value="Restrct_endonuc-II-like"/>
</dbReference>
<dbReference type="Pfam" id="PF04471">
    <property type="entry name" value="Mrr_cat"/>
    <property type="match status" value="1"/>
</dbReference>
<proteinExistence type="predicted"/>
<evidence type="ECO:0000313" key="2">
    <source>
        <dbReference type="EMBL" id="PJZ77437.1"/>
    </source>
</evidence>
<dbReference type="GO" id="GO:0015666">
    <property type="term" value="F:restriction endodeoxyribonuclease activity"/>
    <property type="evidence" value="ECO:0007669"/>
    <property type="project" value="TreeGrafter"/>
</dbReference>
<gene>
    <name evidence="2" type="ORF">CH365_07585</name>
</gene>
<dbReference type="SUPFAM" id="SSF52980">
    <property type="entry name" value="Restriction endonuclease-like"/>
    <property type="match status" value="1"/>
</dbReference>
<dbReference type="PANTHER" id="PTHR30015">
    <property type="entry name" value="MRR RESTRICTION SYSTEM PROTEIN"/>
    <property type="match status" value="1"/>
</dbReference>
<dbReference type="GO" id="GO:0003677">
    <property type="term" value="F:DNA binding"/>
    <property type="evidence" value="ECO:0007669"/>
    <property type="project" value="InterPro"/>
</dbReference>
<accession>A0A2M9ZZG3</accession>
<name>A0A2M9ZZG3_9LEPT</name>
<dbReference type="RefSeq" id="WP_100767988.1">
    <property type="nucleotide sequence ID" value="NZ_NPEA01000004.1"/>
</dbReference>
<evidence type="ECO:0000259" key="1">
    <source>
        <dbReference type="Pfam" id="PF04471"/>
    </source>
</evidence>
<dbReference type="InterPro" id="IPR052906">
    <property type="entry name" value="Type_IV_Methyl-Rstrct_Enzyme"/>
</dbReference>